<gene>
    <name evidence="3" type="ORF">BJ959_000653</name>
</gene>
<keyword evidence="4" id="KW-1185">Reference proteome</keyword>
<proteinExistence type="predicted"/>
<keyword evidence="2" id="KW-0812">Transmembrane</keyword>
<dbReference type="OrthoDB" id="5244233at2"/>
<feature type="transmembrane region" description="Helical" evidence="2">
    <location>
        <begin position="38"/>
        <end position="61"/>
    </location>
</feature>
<feature type="region of interest" description="Disordered" evidence="1">
    <location>
        <begin position="1"/>
        <end position="30"/>
    </location>
</feature>
<dbReference type="Proteomes" id="UP000552883">
    <property type="component" value="Unassembled WGS sequence"/>
</dbReference>
<feature type="transmembrane region" description="Helical" evidence="2">
    <location>
        <begin position="82"/>
        <end position="103"/>
    </location>
</feature>
<dbReference type="EMBL" id="JACHBS010000001">
    <property type="protein sequence ID" value="MBB5617157.1"/>
    <property type="molecule type" value="Genomic_DNA"/>
</dbReference>
<dbReference type="RefSeq" id="WP_153982597.1">
    <property type="nucleotide sequence ID" value="NZ_BAAANZ010000009.1"/>
</dbReference>
<evidence type="ECO:0000256" key="1">
    <source>
        <dbReference type="SAM" id="MobiDB-lite"/>
    </source>
</evidence>
<sequence length="187" mass="20327">MTDTPSDAAPYSQPEPYRPQQPAADLKAPPGTDPSTPWIWLILLVPIVQTLPVFFLDWAGFVEAAIVDPTGTSTTALFTDPAYLAVVALGWIGTAAMIAFAYLDWRELNRRGVPQPFHWAWIFLTLVISFAVYTIGRAVVAYRRTGTGLSVMWATIAVLVGGFVVAMVFAIVLVQQVIDALSAVPFS</sequence>
<dbReference type="AlphaFoldDB" id="A0A840XJX3"/>
<evidence type="ECO:0000313" key="3">
    <source>
        <dbReference type="EMBL" id="MBB5617157.1"/>
    </source>
</evidence>
<protein>
    <recommendedName>
        <fullName evidence="5">Yip1 domain-containing protein</fullName>
    </recommendedName>
</protein>
<keyword evidence="2" id="KW-1133">Transmembrane helix</keyword>
<evidence type="ECO:0000313" key="4">
    <source>
        <dbReference type="Proteomes" id="UP000552883"/>
    </source>
</evidence>
<feature type="transmembrane region" description="Helical" evidence="2">
    <location>
        <begin position="118"/>
        <end position="140"/>
    </location>
</feature>
<name>A0A840XJX3_9MICO</name>
<evidence type="ECO:0008006" key="5">
    <source>
        <dbReference type="Google" id="ProtNLM"/>
    </source>
</evidence>
<organism evidence="3 4">
    <name type="scientific">Microcella frigidaquae</name>
    <dbReference type="NCBI Taxonomy" id="424758"/>
    <lineage>
        <taxon>Bacteria</taxon>
        <taxon>Bacillati</taxon>
        <taxon>Actinomycetota</taxon>
        <taxon>Actinomycetes</taxon>
        <taxon>Micrococcales</taxon>
        <taxon>Microbacteriaceae</taxon>
        <taxon>Microcella</taxon>
    </lineage>
</organism>
<feature type="transmembrane region" description="Helical" evidence="2">
    <location>
        <begin position="152"/>
        <end position="178"/>
    </location>
</feature>
<accession>A0A840XJX3</accession>
<reference evidence="3 4" key="1">
    <citation type="submission" date="2020-08" db="EMBL/GenBank/DDBJ databases">
        <title>Sequencing the genomes of 1000 actinobacteria strains.</title>
        <authorList>
            <person name="Klenk H.-P."/>
        </authorList>
    </citation>
    <scope>NUCLEOTIDE SEQUENCE [LARGE SCALE GENOMIC DNA]</scope>
    <source>
        <strain evidence="3 4">DSM 23889</strain>
    </source>
</reference>
<evidence type="ECO:0000256" key="2">
    <source>
        <dbReference type="SAM" id="Phobius"/>
    </source>
</evidence>
<comment type="caution">
    <text evidence="3">The sequence shown here is derived from an EMBL/GenBank/DDBJ whole genome shotgun (WGS) entry which is preliminary data.</text>
</comment>
<keyword evidence="2" id="KW-0472">Membrane</keyword>